<evidence type="ECO:0000313" key="4">
    <source>
        <dbReference type="Proteomes" id="UP000659654"/>
    </source>
</evidence>
<evidence type="ECO:0000313" key="5">
    <source>
        <dbReference type="WBParaSite" id="BXY_0672100.1"/>
    </source>
</evidence>
<gene>
    <name evidence="2" type="ORF">BXYJ_LOCUS262</name>
</gene>
<evidence type="ECO:0000313" key="3">
    <source>
        <dbReference type="Proteomes" id="UP000095284"/>
    </source>
</evidence>
<organism evidence="3 5">
    <name type="scientific">Bursaphelenchus xylophilus</name>
    <name type="common">Pinewood nematode worm</name>
    <name type="synonym">Aphelenchoides xylophilus</name>
    <dbReference type="NCBI Taxonomy" id="6326"/>
    <lineage>
        <taxon>Eukaryota</taxon>
        <taxon>Metazoa</taxon>
        <taxon>Ecdysozoa</taxon>
        <taxon>Nematoda</taxon>
        <taxon>Chromadorea</taxon>
        <taxon>Rhabditida</taxon>
        <taxon>Tylenchina</taxon>
        <taxon>Tylenchomorpha</taxon>
        <taxon>Aphelenchoidea</taxon>
        <taxon>Aphelenchoididae</taxon>
        <taxon>Bursaphelenchus</taxon>
    </lineage>
</organism>
<evidence type="ECO:0000313" key="2">
    <source>
        <dbReference type="EMBL" id="CAD5208026.1"/>
    </source>
</evidence>
<evidence type="ECO:0000256" key="1">
    <source>
        <dbReference type="SAM" id="MobiDB-lite"/>
    </source>
</evidence>
<dbReference type="EMBL" id="CAJFDI010000001">
    <property type="protein sequence ID" value="CAD5208026.1"/>
    <property type="molecule type" value="Genomic_DNA"/>
</dbReference>
<keyword evidence="4" id="KW-1185">Reference proteome</keyword>
<dbReference type="AlphaFoldDB" id="A0A1I7S146"/>
<dbReference type="Proteomes" id="UP000582659">
    <property type="component" value="Unassembled WGS sequence"/>
</dbReference>
<accession>A0A1I7S146</accession>
<reference evidence="5" key="1">
    <citation type="submission" date="2016-11" db="UniProtKB">
        <authorList>
            <consortium name="WormBaseParasite"/>
        </authorList>
    </citation>
    <scope>IDENTIFICATION</scope>
</reference>
<name>A0A1I7S146_BURXY</name>
<dbReference type="WBParaSite" id="BXY_0672100.1">
    <property type="protein sequence ID" value="BXY_0672100.1"/>
    <property type="gene ID" value="BXY_0672100"/>
</dbReference>
<dbReference type="EMBL" id="CAJFCV020000001">
    <property type="protein sequence ID" value="CAG9079962.1"/>
    <property type="molecule type" value="Genomic_DNA"/>
</dbReference>
<reference evidence="2" key="2">
    <citation type="submission" date="2020-09" db="EMBL/GenBank/DDBJ databases">
        <authorList>
            <person name="Kikuchi T."/>
        </authorList>
    </citation>
    <scope>NUCLEOTIDE SEQUENCE</scope>
    <source>
        <strain evidence="2">Ka4C1</strain>
    </source>
</reference>
<sequence length="146" mass="15884">MHFPNNAVVFPPADGNPAGTSDRNFAISFPSGEPPGPSGIRPSEPLDGRTGIGEVEHAQAGKGGFLVDVLEYKQAHRNDFMSSDRCMVKCEILFLLHHAYTAYQKKNIELAPRDVAERTPRRVPTTSLKRGPCAVTSILLLAARES</sequence>
<feature type="region of interest" description="Disordered" evidence="1">
    <location>
        <begin position="1"/>
        <end position="51"/>
    </location>
</feature>
<dbReference type="Proteomes" id="UP000659654">
    <property type="component" value="Unassembled WGS sequence"/>
</dbReference>
<dbReference type="Proteomes" id="UP000095284">
    <property type="component" value="Unplaced"/>
</dbReference>
<proteinExistence type="predicted"/>
<protein>
    <submittedName>
        <fullName evidence="2">(pine wood nematode) hypothetical protein</fullName>
    </submittedName>
</protein>